<feature type="transmembrane region" description="Helical" evidence="8">
    <location>
        <begin position="17"/>
        <end position="38"/>
    </location>
</feature>
<gene>
    <name evidence="9" type="ORF">A11A3_06280</name>
</gene>
<dbReference type="GO" id="GO:0005886">
    <property type="term" value="C:plasma membrane"/>
    <property type="evidence" value="ECO:0007669"/>
    <property type="project" value="UniProtKB-SubCell"/>
</dbReference>
<keyword evidence="5" id="KW-0249">Electron transport</keyword>
<dbReference type="GO" id="GO:0020037">
    <property type="term" value="F:heme binding"/>
    <property type="evidence" value="ECO:0007669"/>
    <property type="project" value="InterPro"/>
</dbReference>
<evidence type="ECO:0000256" key="2">
    <source>
        <dbReference type="ARBA" id="ARBA00004141"/>
    </source>
</evidence>
<feature type="binding site" evidence="6">
    <location>
        <position position="83"/>
    </location>
    <ligand>
        <name>a ubiquinone</name>
        <dbReference type="ChEBI" id="CHEBI:16389"/>
    </ligand>
</feature>
<dbReference type="InterPro" id="IPR014312">
    <property type="entry name" value="Succ_DH_anchor"/>
</dbReference>
<evidence type="ECO:0000256" key="5">
    <source>
        <dbReference type="PIRNR" id="PIRNR000169"/>
    </source>
</evidence>
<proteinExistence type="predicted"/>
<organism evidence="9 10">
    <name type="scientific">Alcanivorax hongdengensis A-11-3</name>
    <dbReference type="NCBI Taxonomy" id="1177179"/>
    <lineage>
        <taxon>Bacteria</taxon>
        <taxon>Pseudomonadati</taxon>
        <taxon>Pseudomonadota</taxon>
        <taxon>Gammaproteobacteria</taxon>
        <taxon>Oceanospirillales</taxon>
        <taxon>Alcanivoracaceae</taxon>
        <taxon>Alcanivorax</taxon>
    </lineage>
</organism>
<evidence type="ECO:0000256" key="3">
    <source>
        <dbReference type="ARBA" id="ARBA00022692"/>
    </source>
</evidence>
<comment type="pathway">
    <text evidence="5">Carbohydrate metabolism; tricarboxylic acid cycle.</text>
</comment>
<evidence type="ECO:0000256" key="7">
    <source>
        <dbReference type="PIRSR" id="PIRSR000169-2"/>
    </source>
</evidence>
<dbReference type="GO" id="GO:0006099">
    <property type="term" value="P:tricarboxylic acid cycle"/>
    <property type="evidence" value="ECO:0007669"/>
    <property type="project" value="UniProtKB-UniRule"/>
</dbReference>
<evidence type="ECO:0000256" key="1">
    <source>
        <dbReference type="ARBA" id="ARBA00004050"/>
    </source>
</evidence>
<comment type="subcellular location">
    <subcellularLocation>
        <location evidence="5">Cell inner membrane</location>
        <topology evidence="5">Multi-pass membrane protein</topology>
    </subcellularLocation>
    <subcellularLocation>
        <location evidence="2">Membrane</location>
        <topology evidence="2">Multi-pass membrane protein</topology>
    </subcellularLocation>
</comment>
<keyword evidence="10" id="KW-1185">Reference proteome</keyword>
<dbReference type="PANTHER" id="PTHR38689:SF1">
    <property type="entry name" value="SUCCINATE DEHYDROGENASE HYDROPHOBIC MEMBRANE ANCHOR SUBUNIT"/>
    <property type="match status" value="1"/>
</dbReference>
<evidence type="ECO:0000313" key="9">
    <source>
        <dbReference type="EMBL" id="EKF74817.1"/>
    </source>
</evidence>
<dbReference type="UniPathway" id="UPA00223"/>
<dbReference type="InterPro" id="IPR034804">
    <property type="entry name" value="SQR/QFR_C/D"/>
</dbReference>
<protein>
    <recommendedName>
        <fullName evidence="5">Succinate dehydrogenase hydrophobic membrane anchor subunit</fullName>
    </recommendedName>
</protein>
<dbReference type="OrthoDB" id="5612767at2"/>
<dbReference type="AlphaFoldDB" id="L0WF80"/>
<accession>L0WF80</accession>
<dbReference type="PATRIC" id="fig|1177179.3.peg.1264"/>
<dbReference type="CDD" id="cd03494">
    <property type="entry name" value="SQR_TypeC_SdhD"/>
    <property type="match status" value="1"/>
</dbReference>
<keyword evidence="7" id="KW-0408">Iron</keyword>
<feature type="binding site" description="axial binding residue" evidence="7">
    <location>
        <position position="71"/>
    </location>
    <ligand>
        <name>heme</name>
        <dbReference type="ChEBI" id="CHEBI:30413"/>
        <note>ligand shared with second transmembrane subunit</note>
    </ligand>
    <ligandPart>
        <name>Fe</name>
        <dbReference type="ChEBI" id="CHEBI:18248"/>
    </ligandPart>
</feature>
<evidence type="ECO:0000256" key="8">
    <source>
        <dbReference type="SAM" id="Phobius"/>
    </source>
</evidence>
<dbReference type="GO" id="GO:0017004">
    <property type="term" value="P:cytochrome complex assembly"/>
    <property type="evidence" value="ECO:0007669"/>
    <property type="project" value="TreeGrafter"/>
</dbReference>
<dbReference type="SUPFAM" id="SSF81343">
    <property type="entry name" value="Fumarate reductase respiratory complex transmembrane subunits"/>
    <property type="match status" value="1"/>
</dbReference>
<keyword evidence="5 8" id="KW-0472">Membrane</keyword>
<comment type="caution">
    <text evidence="9">The sequence shown here is derived from an EMBL/GenBank/DDBJ whole genome shotgun (WGS) entry which is preliminary data.</text>
</comment>
<keyword evidence="7" id="KW-0479">Metal-binding</keyword>
<feature type="transmembrane region" description="Helical" evidence="8">
    <location>
        <begin position="98"/>
        <end position="120"/>
    </location>
</feature>
<name>L0WF80_9GAMM</name>
<keyword evidence="5" id="KW-0813">Transport</keyword>
<keyword evidence="3 8" id="KW-0812">Transmembrane</keyword>
<dbReference type="Gene3D" id="1.20.1300.10">
    <property type="entry name" value="Fumarate reductase/succinate dehydrogenase, transmembrane subunit"/>
    <property type="match status" value="1"/>
</dbReference>
<evidence type="ECO:0000313" key="10">
    <source>
        <dbReference type="Proteomes" id="UP000010164"/>
    </source>
</evidence>
<dbReference type="GO" id="GO:0046872">
    <property type="term" value="F:metal ion binding"/>
    <property type="evidence" value="ECO:0007669"/>
    <property type="project" value="UniProtKB-KW"/>
</dbReference>
<keyword evidence="5" id="KW-1003">Cell membrane</keyword>
<keyword evidence="4 8" id="KW-1133">Transmembrane helix</keyword>
<feature type="transmembrane region" description="Helical" evidence="8">
    <location>
        <begin position="50"/>
        <end position="78"/>
    </location>
</feature>
<reference evidence="9 10" key="1">
    <citation type="journal article" date="2012" name="J. Bacteriol.">
        <title>Genome Sequence of the Alkane-Degrading Bacterium Alcanivorax hongdengensis Type Strain A-11-3.</title>
        <authorList>
            <person name="Lai Q."/>
            <person name="Shao Z."/>
        </authorList>
    </citation>
    <scope>NUCLEOTIDE SEQUENCE [LARGE SCALE GENOMIC DNA]</scope>
    <source>
        <strain evidence="9 10">A-11-3</strain>
    </source>
</reference>
<dbReference type="STRING" id="1177179.A11A3_06280"/>
<comment type="function">
    <text evidence="1 5">Membrane-anchoring subunit of succinate dehydrogenase (SDH).</text>
</comment>
<sequence>MVTSVTSLGRNGLYDWLIQRVSAVIIGVYLIGMLGYLITAGDLDYGTWKALMSCVAMQIANTLLVLSVAAHTWIGLWGVTTDYLTGLTFGKAATGVRLVAQMVIALLLVIYVLWGLVMIWGGA</sequence>
<comment type="cofactor">
    <cofactor evidence="7">
        <name>heme</name>
        <dbReference type="ChEBI" id="CHEBI:30413"/>
    </cofactor>
    <text evidence="7">The heme is bound between the two transmembrane subunits.</text>
</comment>
<dbReference type="RefSeq" id="WP_008928439.1">
    <property type="nucleotide sequence ID" value="NZ_AMRJ01000007.1"/>
</dbReference>
<keyword evidence="5" id="KW-0816">Tricarboxylic acid cycle</keyword>
<dbReference type="Proteomes" id="UP000010164">
    <property type="component" value="Unassembled WGS sequence"/>
</dbReference>
<evidence type="ECO:0000256" key="4">
    <source>
        <dbReference type="ARBA" id="ARBA00022989"/>
    </source>
</evidence>
<dbReference type="NCBIfam" id="TIGR02968">
    <property type="entry name" value="succ_dehyd_anc"/>
    <property type="match status" value="1"/>
</dbReference>
<evidence type="ECO:0000256" key="6">
    <source>
        <dbReference type="PIRSR" id="PIRSR000169-1"/>
    </source>
</evidence>
<keyword evidence="7" id="KW-0349">Heme</keyword>
<dbReference type="PANTHER" id="PTHR38689">
    <property type="entry name" value="SUCCINATE DEHYDROGENASE HYDROPHOBIC MEMBRANE ANCHOR SUBUNIT"/>
    <property type="match status" value="1"/>
</dbReference>
<dbReference type="PIRSF" id="PIRSF000169">
    <property type="entry name" value="SDH_D"/>
    <property type="match status" value="1"/>
</dbReference>
<keyword evidence="5" id="KW-0997">Cell inner membrane</keyword>
<dbReference type="eggNOG" id="COG2142">
    <property type="taxonomic scope" value="Bacteria"/>
</dbReference>
<dbReference type="EMBL" id="AMRJ01000007">
    <property type="protein sequence ID" value="EKF74817.1"/>
    <property type="molecule type" value="Genomic_DNA"/>
</dbReference>
<dbReference type="GO" id="GO:0009055">
    <property type="term" value="F:electron transfer activity"/>
    <property type="evidence" value="ECO:0007669"/>
    <property type="project" value="TreeGrafter"/>
</dbReference>